<dbReference type="STRING" id="587909.SAMN05421810_103490"/>
<feature type="chain" id="PRO_5039289365" evidence="5">
    <location>
        <begin position="23"/>
        <end position="194"/>
    </location>
</feature>
<dbReference type="GO" id="GO:0016020">
    <property type="term" value="C:membrane"/>
    <property type="evidence" value="ECO:0007669"/>
    <property type="project" value="UniProtKB-SubCell"/>
</dbReference>
<dbReference type="Pfam" id="PF07681">
    <property type="entry name" value="DoxX"/>
    <property type="match status" value="1"/>
</dbReference>
<keyword evidence="7" id="KW-1185">Reference proteome</keyword>
<sequence length="194" mass="20394">MILRRVARPLLAAIFISGGINALRNAEGHAQAAKPFLDRTVRAKADALPASVPTDPVSLVKLDAAVKIGAGTALAFGKLPRLSALLLLGSLVPTTAASHAFWEEKDEARKQEQLIHFLKNAGLAGGLLLAAGDTGGRPSLGWRARRAARKAGKRVHDTREAALETVHDTRVRAGTKAGMLAGRASKTLESALPH</sequence>
<evidence type="ECO:0000256" key="4">
    <source>
        <dbReference type="ARBA" id="ARBA00023136"/>
    </source>
</evidence>
<dbReference type="AlphaFoldDB" id="A0A1I5TFP1"/>
<protein>
    <submittedName>
        <fullName evidence="6">Uncharacterized membrane protein YphA, DoxX/SURF4 family</fullName>
    </submittedName>
</protein>
<comment type="subcellular location">
    <subcellularLocation>
        <location evidence="1">Membrane</location>
        <topology evidence="1">Multi-pass membrane protein</topology>
    </subcellularLocation>
</comment>
<keyword evidence="3" id="KW-1133">Transmembrane helix</keyword>
<proteinExistence type="predicted"/>
<dbReference type="Proteomes" id="UP000198727">
    <property type="component" value="Unassembled WGS sequence"/>
</dbReference>
<reference evidence="7" key="1">
    <citation type="submission" date="2016-10" db="EMBL/GenBank/DDBJ databases">
        <authorList>
            <person name="Varghese N."/>
            <person name="Submissions S."/>
        </authorList>
    </citation>
    <scope>NUCLEOTIDE SEQUENCE [LARGE SCALE GENOMIC DNA]</scope>
    <source>
        <strain evidence="7">CGMCC 4.5579</strain>
    </source>
</reference>
<dbReference type="InterPro" id="IPR032808">
    <property type="entry name" value="DoxX"/>
</dbReference>
<keyword evidence="2" id="KW-0812">Transmembrane</keyword>
<evidence type="ECO:0000256" key="2">
    <source>
        <dbReference type="ARBA" id="ARBA00022692"/>
    </source>
</evidence>
<dbReference type="OrthoDB" id="329282at2"/>
<dbReference type="EMBL" id="FOWW01000003">
    <property type="protein sequence ID" value="SFP81216.1"/>
    <property type="molecule type" value="Genomic_DNA"/>
</dbReference>
<accession>A0A1I5TFP1</accession>
<gene>
    <name evidence="6" type="ORF">SAMN05421810_103490</name>
</gene>
<feature type="signal peptide" evidence="5">
    <location>
        <begin position="1"/>
        <end position="22"/>
    </location>
</feature>
<evidence type="ECO:0000256" key="5">
    <source>
        <dbReference type="SAM" id="SignalP"/>
    </source>
</evidence>
<evidence type="ECO:0000313" key="6">
    <source>
        <dbReference type="EMBL" id="SFP81216.1"/>
    </source>
</evidence>
<keyword evidence="4" id="KW-0472">Membrane</keyword>
<evidence type="ECO:0000256" key="1">
    <source>
        <dbReference type="ARBA" id="ARBA00004141"/>
    </source>
</evidence>
<evidence type="ECO:0000256" key="3">
    <source>
        <dbReference type="ARBA" id="ARBA00022989"/>
    </source>
</evidence>
<organism evidence="6 7">
    <name type="scientific">Amycolatopsis arida</name>
    <dbReference type="NCBI Taxonomy" id="587909"/>
    <lineage>
        <taxon>Bacteria</taxon>
        <taxon>Bacillati</taxon>
        <taxon>Actinomycetota</taxon>
        <taxon>Actinomycetes</taxon>
        <taxon>Pseudonocardiales</taxon>
        <taxon>Pseudonocardiaceae</taxon>
        <taxon>Amycolatopsis</taxon>
    </lineage>
</organism>
<evidence type="ECO:0000313" key="7">
    <source>
        <dbReference type="Proteomes" id="UP000198727"/>
    </source>
</evidence>
<keyword evidence="5" id="KW-0732">Signal</keyword>
<name>A0A1I5TFP1_9PSEU</name>